<dbReference type="EMBL" id="AFNH02001302">
    <property type="protein sequence ID" value="EZG43402.1"/>
    <property type="molecule type" value="Genomic_DNA"/>
</dbReference>
<feature type="region of interest" description="Disordered" evidence="1">
    <location>
        <begin position="239"/>
        <end position="259"/>
    </location>
</feature>
<feature type="compositionally biased region" description="Basic and acidic residues" evidence="1">
    <location>
        <begin position="243"/>
        <end position="259"/>
    </location>
</feature>
<reference evidence="2" key="1">
    <citation type="submission" date="2013-12" db="EMBL/GenBank/DDBJ databases">
        <authorList>
            <person name="Omoto C.K."/>
            <person name="Sibley D."/>
            <person name="Venepally P."/>
            <person name="Hadjithomas M."/>
            <person name="Karamycheva S."/>
            <person name="Brunk B."/>
            <person name="Roos D."/>
            <person name="Caler E."/>
            <person name="Lorenzi H."/>
        </authorList>
    </citation>
    <scope>NUCLEOTIDE SEQUENCE</scope>
</reference>
<sequence>MFLTIGLQCLDKLRSDPDLRLCSAEQIQFRKSSTEIEVVIDPAYTKYSDAHETVTRECLMEQVLSQLARHVTAVDEKENPAEAETLLKHYNMVVAGDLGEKRRTTLDAVEAELRAAYEKLSPEPGKYWRGVCRPRLGQNKDHWVSVVPELRERLCEECLPRQLSDLRWPKRIRSFVGEGAPLTSILPGDGMPQGRTWCQVTEDAETRVSVDAETKGVTTIKIPTPMTCEPLKEEAFESVGQTRVERTRRAPRVERTRRAPRVERTRRAPNVEMELQKRLRSGCIIQLRDLLKTYRLTYAQCDDLVYQLRRRLLSVEEQYPRGQNYCVGSYGQVYLSLDKGNPGTELHIVLNPWCMQANSEEQATEITEEFIDQFRADAGCDIIQPTGPKIRIC</sequence>
<dbReference type="RefSeq" id="XP_011133368.1">
    <property type="nucleotide sequence ID" value="XM_011135066.1"/>
</dbReference>
<comment type="caution">
    <text evidence="2">The sequence shown here is derived from an EMBL/GenBank/DDBJ whole genome shotgun (WGS) entry which is preliminary data.</text>
</comment>
<organism evidence="2 3">
    <name type="scientific">Gregarina niphandrodes</name>
    <name type="common">Septate eugregarine</name>
    <dbReference type="NCBI Taxonomy" id="110365"/>
    <lineage>
        <taxon>Eukaryota</taxon>
        <taxon>Sar</taxon>
        <taxon>Alveolata</taxon>
        <taxon>Apicomplexa</taxon>
        <taxon>Conoidasida</taxon>
        <taxon>Gregarinasina</taxon>
        <taxon>Eugregarinorida</taxon>
        <taxon>Gregarinidae</taxon>
        <taxon>Gregarina</taxon>
    </lineage>
</organism>
<gene>
    <name evidence="2" type="ORF">GNI_173480</name>
</gene>
<protein>
    <submittedName>
        <fullName evidence="2">Uncharacterized protein</fullName>
    </submittedName>
</protein>
<dbReference type="VEuPathDB" id="CryptoDB:GNI_173480"/>
<dbReference type="Proteomes" id="UP000019763">
    <property type="component" value="Unassembled WGS sequence"/>
</dbReference>
<accession>A0A023AXM8</accession>
<name>A0A023AXM8_GRENI</name>
<evidence type="ECO:0000313" key="3">
    <source>
        <dbReference type="Proteomes" id="UP000019763"/>
    </source>
</evidence>
<dbReference type="GeneID" id="22915911"/>
<dbReference type="AlphaFoldDB" id="A0A023AXM8"/>
<proteinExistence type="predicted"/>
<keyword evidence="3" id="KW-1185">Reference proteome</keyword>
<evidence type="ECO:0000256" key="1">
    <source>
        <dbReference type="SAM" id="MobiDB-lite"/>
    </source>
</evidence>
<evidence type="ECO:0000313" key="2">
    <source>
        <dbReference type="EMBL" id="EZG43402.1"/>
    </source>
</evidence>